<evidence type="ECO:0000313" key="5">
    <source>
        <dbReference type="Proteomes" id="UP000282971"/>
    </source>
</evidence>
<feature type="region of interest" description="Disordered" evidence="1">
    <location>
        <begin position="1"/>
        <end position="59"/>
    </location>
</feature>
<dbReference type="PANTHER" id="PTHR38033:SF1">
    <property type="entry name" value="DOTU FAMILY TYPE IV_VI SECRETION SYSTEM PROTEIN"/>
    <property type="match status" value="1"/>
</dbReference>
<organism evidence="4 5">
    <name type="scientific">Sphingomonas crocodyli</name>
    <dbReference type="NCBI Taxonomy" id="1979270"/>
    <lineage>
        <taxon>Bacteria</taxon>
        <taxon>Pseudomonadati</taxon>
        <taxon>Pseudomonadota</taxon>
        <taxon>Alphaproteobacteria</taxon>
        <taxon>Sphingomonadales</taxon>
        <taxon>Sphingomonadaceae</taxon>
        <taxon>Sphingomonas</taxon>
    </lineage>
</organism>
<dbReference type="Gene3D" id="1.25.40.590">
    <property type="entry name" value="Type IV / VI secretion system, DotU"/>
    <property type="match status" value="1"/>
</dbReference>
<keyword evidence="2" id="KW-0812">Transmembrane</keyword>
<gene>
    <name evidence="4" type="ORF">EOD43_20145</name>
</gene>
<evidence type="ECO:0000256" key="1">
    <source>
        <dbReference type="SAM" id="MobiDB-lite"/>
    </source>
</evidence>
<name>A0A437LWE7_9SPHN</name>
<keyword evidence="5" id="KW-1185">Reference proteome</keyword>
<keyword evidence="2" id="KW-1133">Transmembrane helix</keyword>
<evidence type="ECO:0000256" key="2">
    <source>
        <dbReference type="SAM" id="Phobius"/>
    </source>
</evidence>
<dbReference type="OrthoDB" id="345640at2"/>
<feature type="transmembrane region" description="Helical" evidence="2">
    <location>
        <begin position="242"/>
        <end position="264"/>
    </location>
</feature>
<sequence>MSANGEQPAPNRTVFRPSPLQGLKTGATQFKPATPITPTAPPPAGAPGLAHDDVPEPATAPVLRNTMMGAAAPLLALIASVRTGRARVALPELNRRAATAIGDFDRIAADYYPEQQCAAARYALCATVDDVVGNLPGIGADADEWKKRSMVATFVKDDVEEDRFWKSCDNLLARPDNGRDLIELHHACIAAGYEGRFHRDEDGAGAIRGYMEGLVAGLEAPRAGQLVRQWRGQKAPMTKVGFGLYIALAALGAAVLLIALYVVVGRM</sequence>
<feature type="domain" description="Type IV / VI secretion system DotU" evidence="3">
    <location>
        <begin position="67"/>
        <end position="263"/>
    </location>
</feature>
<proteinExistence type="predicted"/>
<dbReference type="Proteomes" id="UP000282971">
    <property type="component" value="Unassembled WGS sequence"/>
</dbReference>
<dbReference type="AlphaFoldDB" id="A0A437LWE7"/>
<accession>A0A437LWE7</accession>
<dbReference type="InterPro" id="IPR017732">
    <property type="entry name" value="T4/T6SS_DotU"/>
</dbReference>
<dbReference type="Pfam" id="PF09850">
    <property type="entry name" value="DotU"/>
    <property type="match status" value="1"/>
</dbReference>
<reference evidence="4 5" key="1">
    <citation type="submission" date="2019-01" db="EMBL/GenBank/DDBJ databases">
        <authorList>
            <person name="Chen W.-M."/>
        </authorList>
    </citation>
    <scope>NUCLEOTIDE SEQUENCE [LARGE SCALE GENOMIC DNA]</scope>
    <source>
        <strain evidence="4 5">CCP-7</strain>
    </source>
</reference>
<keyword evidence="2" id="KW-0472">Membrane</keyword>
<comment type="caution">
    <text evidence="4">The sequence shown here is derived from an EMBL/GenBank/DDBJ whole genome shotgun (WGS) entry which is preliminary data.</text>
</comment>
<evidence type="ECO:0000259" key="3">
    <source>
        <dbReference type="Pfam" id="PF09850"/>
    </source>
</evidence>
<dbReference type="NCBIfam" id="TIGR03349">
    <property type="entry name" value="IV_VI_DotU"/>
    <property type="match status" value="1"/>
</dbReference>
<dbReference type="NCBIfam" id="NF038228">
    <property type="entry name" value="IcmH_DotU_IVB"/>
    <property type="match status" value="1"/>
</dbReference>
<dbReference type="RefSeq" id="WP_127745860.1">
    <property type="nucleotide sequence ID" value="NZ_SACN01000004.1"/>
</dbReference>
<protein>
    <recommendedName>
        <fullName evidence="3">Type IV / VI secretion system DotU domain-containing protein</fullName>
    </recommendedName>
</protein>
<dbReference type="EMBL" id="SACN01000004">
    <property type="protein sequence ID" value="RVT89696.1"/>
    <property type="molecule type" value="Genomic_DNA"/>
</dbReference>
<dbReference type="InterPro" id="IPR038522">
    <property type="entry name" value="T4/T6SS_DotU_sf"/>
</dbReference>
<evidence type="ECO:0000313" key="4">
    <source>
        <dbReference type="EMBL" id="RVT89696.1"/>
    </source>
</evidence>
<dbReference type="PANTHER" id="PTHR38033">
    <property type="entry name" value="MEMBRANE PROTEIN-RELATED"/>
    <property type="match status" value="1"/>
</dbReference>